<proteinExistence type="predicted"/>
<keyword evidence="3" id="KW-1185">Reference proteome</keyword>
<dbReference type="SUPFAM" id="SSF56601">
    <property type="entry name" value="beta-lactamase/transpeptidase-like"/>
    <property type="match status" value="1"/>
</dbReference>
<organism evidence="2 3">
    <name type="scientific">Aquisalimonas asiatica</name>
    <dbReference type="NCBI Taxonomy" id="406100"/>
    <lineage>
        <taxon>Bacteria</taxon>
        <taxon>Pseudomonadati</taxon>
        <taxon>Pseudomonadota</taxon>
        <taxon>Gammaproteobacteria</taxon>
        <taxon>Chromatiales</taxon>
        <taxon>Ectothiorhodospiraceae</taxon>
        <taxon>Aquisalimonas</taxon>
    </lineage>
</organism>
<evidence type="ECO:0000259" key="1">
    <source>
        <dbReference type="Pfam" id="PF00144"/>
    </source>
</evidence>
<dbReference type="EMBL" id="FOEG01000001">
    <property type="protein sequence ID" value="SEO42321.1"/>
    <property type="molecule type" value="Genomic_DNA"/>
</dbReference>
<dbReference type="RefSeq" id="WP_245753896.1">
    <property type="nucleotide sequence ID" value="NZ_FOEG01000001.1"/>
</dbReference>
<dbReference type="Proteomes" id="UP000199657">
    <property type="component" value="Unassembled WGS sequence"/>
</dbReference>
<feature type="domain" description="Beta-lactamase-related" evidence="1">
    <location>
        <begin position="21"/>
        <end position="412"/>
    </location>
</feature>
<evidence type="ECO:0000313" key="3">
    <source>
        <dbReference type="Proteomes" id="UP000199657"/>
    </source>
</evidence>
<gene>
    <name evidence="2" type="ORF">SAMN04488052_1017</name>
</gene>
<dbReference type="Gene3D" id="3.40.710.10">
    <property type="entry name" value="DD-peptidase/beta-lactamase superfamily"/>
    <property type="match status" value="1"/>
</dbReference>
<evidence type="ECO:0000313" key="2">
    <source>
        <dbReference type="EMBL" id="SEO42321.1"/>
    </source>
</evidence>
<dbReference type="STRING" id="406100.SAMN04488052_1017"/>
<sequence>MESTDPRTVGLSGERLGRIGRWMREHVERERLAGASLLINRGGETAYFDACGHLDREAQSPVTADSIFRIYSMTKPVTSVAAMMLYEQGAFQLDDPIARFLPEFENMEVLVGGDADNPQCEPAHTLITMRNLLTHTAGLTYHFFMASPVDALYHRHGISFNAPDTELGDMVTRLAGMPLLFHPGTRWNYGVSTDVLGRVVEVISGKPLDRFFHDEIFEPLAMHDTGFGVTEAQRDRLATMYTSSTRMPPPRIGPQPTELPPELTGGLTEFNNPAGGQFHAPVTMFSGGGGLTSTIGDYLRFCLMLRNGGELDGARLLGRKTVEFMQMNHLPGTMEDMGEPRFNSSHMGAGLGFGLGFAVVLDPALAETMGSPGEYFWSGMANTQFWIDPEEDLIVIQMAQLMPSSLLPMRRELRSLVYQAIVD</sequence>
<accession>A0A1H8PKK8</accession>
<dbReference type="Pfam" id="PF00144">
    <property type="entry name" value="Beta-lactamase"/>
    <property type="match status" value="1"/>
</dbReference>
<dbReference type="InterPro" id="IPR050789">
    <property type="entry name" value="Diverse_Enzym_Activities"/>
</dbReference>
<dbReference type="PANTHER" id="PTHR43283:SF3">
    <property type="entry name" value="BETA-LACTAMASE FAMILY PROTEIN (AFU_ORTHOLOGUE AFUA_5G07500)"/>
    <property type="match status" value="1"/>
</dbReference>
<dbReference type="AlphaFoldDB" id="A0A1H8PKK8"/>
<dbReference type="InterPro" id="IPR012338">
    <property type="entry name" value="Beta-lactam/transpept-like"/>
</dbReference>
<reference evidence="2 3" key="1">
    <citation type="submission" date="2016-10" db="EMBL/GenBank/DDBJ databases">
        <authorList>
            <person name="de Groot N.N."/>
        </authorList>
    </citation>
    <scope>NUCLEOTIDE SEQUENCE [LARGE SCALE GENOMIC DNA]</scope>
    <source>
        <strain evidence="2 3">CGMCC 1.6291</strain>
    </source>
</reference>
<dbReference type="InterPro" id="IPR001466">
    <property type="entry name" value="Beta-lactam-related"/>
</dbReference>
<dbReference type="PANTHER" id="PTHR43283">
    <property type="entry name" value="BETA-LACTAMASE-RELATED"/>
    <property type="match status" value="1"/>
</dbReference>
<protein>
    <submittedName>
        <fullName evidence="2">CubicO group peptidase, beta-lactamase class C family</fullName>
    </submittedName>
</protein>
<name>A0A1H8PKK8_9GAMM</name>